<evidence type="ECO:0000256" key="5">
    <source>
        <dbReference type="ARBA" id="ARBA00023180"/>
    </source>
</evidence>
<name>K0DQ32_9BURK</name>
<dbReference type="PANTHER" id="PTHR12370:SF3">
    <property type="entry name" value="PHOSPHOLIPASE B-LIKE 2-RELATED"/>
    <property type="match status" value="1"/>
</dbReference>
<dbReference type="PANTHER" id="PTHR12370">
    <property type="entry name" value="PHOSPHOLIPASE B-RELATED"/>
    <property type="match status" value="1"/>
</dbReference>
<dbReference type="Proteomes" id="UP000010105">
    <property type="component" value="Chromosome 1"/>
</dbReference>
<dbReference type="GO" id="GO:0005576">
    <property type="term" value="C:extracellular region"/>
    <property type="evidence" value="ECO:0007669"/>
    <property type="project" value="TreeGrafter"/>
</dbReference>
<keyword evidence="1" id="KW-0732">Signal</keyword>
<gene>
    <name evidence="6" type="ORF">BUPH_02013</name>
</gene>
<dbReference type="PATRIC" id="fig|1229205.11.peg.1650"/>
<dbReference type="Pfam" id="PF04916">
    <property type="entry name" value="Phospholip_B"/>
    <property type="match status" value="1"/>
</dbReference>
<dbReference type="HOGENOM" id="CLU_034532_0_0_4"/>
<evidence type="ECO:0000313" key="6">
    <source>
        <dbReference type="EMBL" id="AFT85584.1"/>
    </source>
</evidence>
<dbReference type="EMBL" id="CP003863">
    <property type="protein sequence ID" value="AFT85584.1"/>
    <property type="molecule type" value="Genomic_DNA"/>
</dbReference>
<reference evidence="6 7" key="1">
    <citation type="journal article" date="2012" name="J. Bacteriol.">
        <title>Complete Genome Sequence of Burkholderia phenoliruptrix BR3459a (CLA1), a Heat-Tolerant, Nitrogen-Fixing Symbiont of Mimosa flocculosa.</title>
        <authorList>
            <person name="de Oliveira Cunha C."/>
            <person name="Goda Zuleta L.F."/>
            <person name="Paula de Almeida L.G."/>
            <person name="Prioli Ciapina L."/>
            <person name="Lustrino Borges W."/>
            <person name="Pitard R.M."/>
            <person name="Baldani J.I."/>
            <person name="Straliotto R."/>
            <person name="de Faria S.M."/>
            <person name="Hungria M."/>
            <person name="Sousa Cavada B."/>
            <person name="Mercante F.M."/>
            <person name="Ribeiro de Vasconcelos A.T."/>
        </authorList>
    </citation>
    <scope>NUCLEOTIDE SEQUENCE [LARGE SCALE GENOMIC DNA]</scope>
    <source>
        <strain evidence="6 7">BR3459a</strain>
    </source>
</reference>
<evidence type="ECO:0000313" key="7">
    <source>
        <dbReference type="Proteomes" id="UP000010105"/>
    </source>
</evidence>
<accession>K0DQ32</accession>
<organism evidence="6 7">
    <name type="scientific">Paraburkholderia phenoliruptrix BR3459a</name>
    <dbReference type="NCBI Taxonomy" id="1229205"/>
    <lineage>
        <taxon>Bacteria</taxon>
        <taxon>Pseudomonadati</taxon>
        <taxon>Pseudomonadota</taxon>
        <taxon>Betaproteobacteria</taxon>
        <taxon>Burkholderiales</taxon>
        <taxon>Burkholderiaceae</taxon>
        <taxon>Paraburkholderia</taxon>
    </lineage>
</organism>
<keyword evidence="5" id="KW-0325">Glycoprotein</keyword>
<dbReference type="AlphaFoldDB" id="K0DQ32"/>
<protein>
    <submittedName>
        <fullName evidence="6">Laminin A family protein</fullName>
    </submittedName>
</protein>
<keyword evidence="2" id="KW-0378">Hydrolase</keyword>
<dbReference type="STRING" id="1229205.BUPH_02013"/>
<dbReference type="GO" id="GO:0009395">
    <property type="term" value="P:phospholipid catabolic process"/>
    <property type="evidence" value="ECO:0007669"/>
    <property type="project" value="TreeGrafter"/>
</dbReference>
<dbReference type="eggNOG" id="COG0308">
    <property type="taxonomic scope" value="Bacteria"/>
</dbReference>
<evidence type="ECO:0000256" key="1">
    <source>
        <dbReference type="ARBA" id="ARBA00022729"/>
    </source>
</evidence>
<dbReference type="InterPro" id="IPR047794">
    <property type="entry name" value="C45_proenzyme-like"/>
</dbReference>
<evidence type="ECO:0000256" key="3">
    <source>
        <dbReference type="ARBA" id="ARBA00022963"/>
    </source>
</evidence>
<sequence>MPLARYPIGAKMSEPSLDAVRRDQAGWIFVHIEGEPYDRGEQHGQLLAAEIRNAIRTARYLARWDTGEDFDTFVEAAVSQFGNKLDTEFADEIQGIADGAKLPFAEVLAWNGYMDLLQSWWPAHAAQQKPALGLKPWRGRRGHHCSAFIATGNATRDGRIVMAHNSWDRYAAGDAFNVVFDIVPDQGNRILMQGLPGCISSLTDFWITAAGLMVTETTISNFVGYNAAGAPEFYRSRRASQYANSIGEWCEMFALANNGGYANSWLLGDIKTGEIARYELGLHYSGFESTTDGFYSGYNTATDLKIRNQECIGEGEDYTDVRKNGARRLRFMQLEEMHRGKIDVELAKAMIADHHDVYLDRNDNPCSRTICGHLELDDARFGGSDHGPFNPWGANDGKVADSEMARDMAFSARWGHPCGRPFDAQAFMKRHPQWNWLNGYMRDRPSWPWTRFEVLR</sequence>
<dbReference type="KEGG" id="bpx:BUPH_02013"/>
<dbReference type="InterPro" id="IPR007000">
    <property type="entry name" value="PLipase_B-like"/>
</dbReference>
<evidence type="ECO:0000256" key="4">
    <source>
        <dbReference type="ARBA" id="ARBA00023098"/>
    </source>
</evidence>
<dbReference type="NCBIfam" id="NF040521">
    <property type="entry name" value="C45_proenzyme"/>
    <property type="match status" value="1"/>
</dbReference>
<evidence type="ECO:0000256" key="2">
    <source>
        <dbReference type="ARBA" id="ARBA00022801"/>
    </source>
</evidence>
<keyword evidence="4" id="KW-0443">Lipid metabolism</keyword>
<dbReference type="GO" id="GO:0004620">
    <property type="term" value="F:phospholipase activity"/>
    <property type="evidence" value="ECO:0007669"/>
    <property type="project" value="InterPro"/>
</dbReference>
<dbReference type="Gene3D" id="3.60.60.30">
    <property type="match status" value="1"/>
</dbReference>
<proteinExistence type="predicted"/>
<keyword evidence="3" id="KW-0442">Lipid degradation</keyword>